<dbReference type="Proteomes" id="UP000002195">
    <property type="component" value="Unassembled WGS sequence"/>
</dbReference>
<dbReference type="PhylomeDB" id="Q76NV4"/>
<dbReference type="eggNOG" id="ENOG502SPC6">
    <property type="taxonomic scope" value="Eukaryota"/>
</dbReference>
<comment type="caution">
    <text evidence="1">The sequence shown here is derived from an EMBL/GenBank/DDBJ whole genome shotgun (WGS) entry which is preliminary data.</text>
</comment>
<name>Q76NV4_DICDI</name>
<dbReference type="RefSeq" id="XP_642617.1">
    <property type="nucleotide sequence ID" value="XM_637525.1"/>
</dbReference>
<dbReference type="InParanoid" id="Q76NV4"/>
<protein>
    <submittedName>
        <fullName evidence="1">Uncharacterized protein</fullName>
    </submittedName>
</protein>
<evidence type="ECO:0000313" key="2">
    <source>
        <dbReference type="Proteomes" id="UP000002195"/>
    </source>
</evidence>
<organism evidence="1 2">
    <name type="scientific">Dictyostelium discoideum</name>
    <name type="common">Social amoeba</name>
    <dbReference type="NCBI Taxonomy" id="44689"/>
    <lineage>
        <taxon>Eukaryota</taxon>
        <taxon>Amoebozoa</taxon>
        <taxon>Evosea</taxon>
        <taxon>Eumycetozoa</taxon>
        <taxon>Dictyostelia</taxon>
        <taxon>Dictyosteliales</taxon>
        <taxon>Dictyosteliaceae</taxon>
        <taxon>Dictyostelium</taxon>
    </lineage>
</organism>
<reference evidence="1 2" key="1">
    <citation type="journal article" date="2005" name="Nature">
        <title>The genome of the social amoeba Dictyostelium discoideum.</title>
        <authorList>
            <consortium name="The Dictyostelium discoideum Sequencing Consortium"/>
            <person name="Eichinger L."/>
            <person name="Pachebat J.A."/>
            <person name="Glockner G."/>
            <person name="Rajandream M.A."/>
            <person name="Sucgang R."/>
            <person name="Berriman M."/>
            <person name="Song J."/>
            <person name="Olsen R."/>
            <person name="Szafranski K."/>
            <person name="Xu Q."/>
            <person name="Tunggal B."/>
            <person name="Kummerfeld S."/>
            <person name="Madera M."/>
            <person name="Konfortov B.A."/>
            <person name="Rivero F."/>
            <person name="Bankier A.T."/>
            <person name="Lehmann R."/>
            <person name="Hamlin N."/>
            <person name="Davies R."/>
            <person name="Gaudet P."/>
            <person name="Fey P."/>
            <person name="Pilcher K."/>
            <person name="Chen G."/>
            <person name="Saunders D."/>
            <person name="Sodergren E."/>
            <person name="Davis P."/>
            <person name="Kerhornou A."/>
            <person name="Nie X."/>
            <person name="Hall N."/>
            <person name="Anjard C."/>
            <person name="Hemphill L."/>
            <person name="Bason N."/>
            <person name="Farbrother P."/>
            <person name="Desany B."/>
            <person name="Just E."/>
            <person name="Morio T."/>
            <person name="Rost R."/>
            <person name="Churcher C."/>
            <person name="Cooper J."/>
            <person name="Haydock S."/>
            <person name="van Driessche N."/>
            <person name="Cronin A."/>
            <person name="Goodhead I."/>
            <person name="Muzny D."/>
            <person name="Mourier T."/>
            <person name="Pain A."/>
            <person name="Lu M."/>
            <person name="Harper D."/>
            <person name="Lindsay R."/>
            <person name="Hauser H."/>
            <person name="James K."/>
            <person name="Quiles M."/>
            <person name="Madan Babu M."/>
            <person name="Saito T."/>
            <person name="Buchrieser C."/>
            <person name="Wardroper A."/>
            <person name="Felder M."/>
            <person name="Thangavelu M."/>
            <person name="Johnson D."/>
            <person name="Knights A."/>
            <person name="Loulseged H."/>
            <person name="Mungall K."/>
            <person name="Oliver K."/>
            <person name="Price C."/>
            <person name="Quail M.A."/>
            <person name="Urushihara H."/>
            <person name="Hernandez J."/>
            <person name="Rabbinowitsch E."/>
            <person name="Steffen D."/>
            <person name="Sanders M."/>
            <person name="Ma J."/>
            <person name="Kohara Y."/>
            <person name="Sharp S."/>
            <person name="Simmonds M."/>
            <person name="Spiegler S."/>
            <person name="Tivey A."/>
            <person name="Sugano S."/>
            <person name="White B."/>
            <person name="Walker D."/>
            <person name="Woodward J."/>
            <person name="Winckler T."/>
            <person name="Tanaka Y."/>
            <person name="Shaulsky G."/>
            <person name="Schleicher M."/>
            <person name="Weinstock G."/>
            <person name="Rosenthal A."/>
            <person name="Cox E.C."/>
            <person name="Chisholm R.L."/>
            <person name="Gibbs R."/>
            <person name="Loomis W.F."/>
            <person name="Platzer M."/>
            <person name="Kay R.R."/>
            <person name="Williams J."/>
            <person name="Dear P.H."/>
            <person name="Noegel A.A."/>
            <person name="Barrell B."/>
            <person name="Kuspa A."/>
        </authorList>
    </citation>
    <scope>NUCLEOTIDE SEQUENCE [LARGE SCALE GENOMIC DNA]</scope>
    <source>
        <strain evidence="1 2">AX4</strain>
    </source>
</reference>
<gene>
    <name evidence="1" type="ORF">DDB_G0277415</name>
</gene>
<keyword evidence="2" id="KW-1185">Reference proteome</keyword>
<sequence length="278" mass="31251">MPLALTSRKSLKDNEESLKTNLASIEKSLGEPFSIEFDFEDIITKCNDSWVTNSCGSIFYKDVVGNLAKNMVKVGADSLVKEAFLAAVPNKKFVFVCADEKLESYWKYQFENGDCRILFRPKICNTNDVNTFKLETIIPSQGVYTLMTRLNIKTNEQKMKDNLSAVKKALKSSSDWSIDESSLETVYPKVADDLKNSFGHIFAGIVEKVAANLAKRCADEMILEAVQEATTNHTIVIKHDANLNAHWSWSFESGNIVITFKSVTNTNDVQTFDFIKLL</sequence>
<proteinExistence type="predicted"/>
<dbReference type="PaxDb" id="44689-DDB0233829"/>
<dbReference type="EMBL" id="AAFI02000020">
    <property type="protein sequence ID" value="EAL68670.1"/>
    <property type="molecule type" value="Genomic_DNA"/>
</dbReference>
<accession>Q76NV4</accession>
<accession>Q54ZM5</accession>
<dbReference type="HOGENOM" id="CLU_1002644_0_0_1"/>
<dbReference type="VEuPathDB" id="AmoebaDB:DDB_G0277425"/>
<evidence type="ECO:0000313" key="1">
    <source>
        <dbReference type="EMBL" id="EAL68670.1"/>
    </source>
</evidence>
<dbReference type="dictyBase" id="DDB_G0277415"/>
<dbReference type="KEGG" id="ddi:DDB_G0277415"/>
<dbReference type="AlphaFoldDB" id="Q76NV4"/>
<dbReference type="OMA" id="ANFAYCL"/>
<dbReference type="FunCoup" id="Q76NV4">
    <property type="interactions" value="3"/>
</dbReference>
<dbReference type="GeneID" id="8621034"/>